<dbReference type="Gene3D" id="2.130.10.10">
    <property type="entry name" value="YVTN repeat-like/Quinoprotein amine dehydrogenase"/>
    <property type="match status" value="3"/>
</dbReference>
<evidence type="ECO:0000256" key="1">
    <source>
        <dbReference type="SAM" id="Phobius"/>
    </source>
</evidence>
<dbReference type="Pfam" id="PF07676">
    <property type="entry name" value="PD40"/>
    <property type="match status" value="1"/>
</dbReference>
<reference evidence="3 4" key="1">
    <citation type="submission" date="2021-01" db="EMBL/GenBank/DDBJ databases">
        <title>Whole genome shotgun sequence of Actinoplanes durhamensis NBRC 14914.</title>
        <authorList>
            <person name="Komaki H."/>
            <person name="Tamura T."/>
        </authorList>
    </citation>
    <scope>NUCLEOTIDE SEQUENCE [LARGE SCALE GENOMIC DNA]</scope>
    <source>
        <strain evidence="3 4">NBRC 14914</strain>
    </source>
</reference>
<dbReference type="PANTHER" id="PTHR19879">
    <property type="entry name" value="TRANSCRIPTION INITIATION FACTOR TFIID"/>
    <property type="match status" value="1"/>
</dbReference>
<dbReference type="SMART" id="SM00320">
    <property type="entry name" value="WD40"/>
    <property type="match status" value="7"/>
</dbReference>
<dbReference type="RefSeq" id="WP_203734398.1">
    <property type="nucleotide sequence ID" value="NZ_BAAATX010000020.1"/>
</dbReference>
<gene>
    <name evidence="3" type="ORF">Adu01nite_78960</name>
</gene>
<comment type="caution">
    <text evidence="3">The sequence shown here is derived from an EMBL/GenBank/DDBJ whole genome shotgun (WGS) entry which is preliminary data.</text>
</comment>
<dbReference type="Proteomes" id="UP000637628">
    <property type="component" value="Unassembled WGS sequence"/>
</dbReference>
<dbReference type="EMBL" id="BOML01000064">
    <property type="protein sequence ID" value="GIE06546.1"/>
    <property type="molecule type" value="Genomic_DNA"/>
</dbReference>
<organism evidence="3 4">
    <name type="scientific">Paractinoplanes durhamensis</name>
    <dbReference type="NCBI Taxonomy" id="113563"/>
    <lineage>
        <taxon>Bacteria</taxon>
        <taxon>Bacillati</taxon>
        <taxon>Actinomycetota</taxon>
        <taxon>Actinomycetes</taxon>
        <taxon>Micromonosporales</taxon>
        <taxon>Micromonosporaceae</taxon>
        <taxon>Paractinoplanes</taxon>
    </lineage>
</organism>
<dbReference type="InterPro" id="IPR035897">
    <property type="entry name" value="Toll_tir_struct_dom_sf"/>
</dbReference>
<keyword evidence="1" id="KW-1133">Transmembrane helix</keyword>
<name>A0ABQ3Z9U0_9ACTN</name>
<dbReference type="SUPFAM" id="SSF82171">
    <property type="entry name" value="DPP6 N-terminal domain-like"/>
    <property type="match status" value="2"/>
</dbReference>
<feature type="transmembrane region" description="Helical" evidence="1">
    <location>
        <begin position="194"/>
        <end position="217"/>
    </location>
</feature>
<dbReference type="SUPFAM" id="SSF52200">
    <property type="entry name" value="Toll/Interleukin receptor TIR domain"/>
    <property type="match status" value="1"/>
</dbReference>
<evidence type="ECO:0000313" key="4">
    <source>
        <dbReference type="Proteomes" id="UP000637628"/>
    </source>
</evidence>
<dbReference type="InterPro" id="IPR000157">
    <property type="entry name" value="TIR_dom"/>
</dbReference>
<dbReference type="InterPro" id="IPR011659">
    <property type="entry name" value="WD40"/>
</dbReference>
<evidence type="ECO:0000313" key="3">
    <source>
        <dbReference type="EMBL" id="GIE06546.1"/>
    </source>
</evidence>
<feature type="domain" description="TIR" evidence="2">
    <location>
        <begin position="5"/>
        <end position="162"/>
    </location>
</feature>
<dbReference type="Pfam" id="PF00400">
    <property type="entry name" value="WD40"/>
    <property type="match status" value="1"/>
</dbReference>
<evidence type="ECO:0000259" key="2">
    <source>
        <dbReference type="SMART" id="SM00255"/>
    </source>
</evidence>
<proteinExistence type="predicted"/>
<accession>A0ABQ3Z9U0</accession>
<keyword evidence="1" id="KW-0812">Transmembrane</keyword>
<keyword evidence="1" id="KW-0472">Membrane</keyword>
<dbReference type="InterPro" id="IPR001680">
    <property type="entry name" value="WD40_rpt"/>
</dbReference>
<keyword evidence="4" id="KW-1185">Reference proteome</keyword>
<dbReference type="SMART" id="SM00255">
    <property type="entry name" value="TIR"/>
    <property type="match status" value="1"/>
</dbReference>
<dbReference type="PANTHER" id="PTHR19879:SF9">
    <property type="entry name" value="TRANSCRIPTION INITIATION FACTOR TFIID SUBUNIT 5"/>
    <property type="match status" value="1"/>
</dbReference>
<protein>
    <recommendedName>
        <fullName evidence="2">TIR domain-containing protein</fullName>
    </recommendedName>
</protein>
<dbReference type="Gene3D" id="3.40.50.10140">
    <property type="entry name" value="Toll/interleukin-1 receptor homology (TIR) domain"/>
    <property type="match status" value="1"/>
</dbReference>
<dbReference type="InterPro" id="IPR015943">
    <property type="entry name" value="WD40/YVTN_repeat-like_dom_sf"/>
</dbReference>
<sequence>MQSWAYHAFISYSHARELSVAEALQRDLRRFAVPWYRHRLAPFTDSPGPPHRPLRIFRDTTNLSAAPGLWPTIEAALASARWFVLIASPESAASPWVRKEIEWWLANRSPDRMLIAVTAGQVVWGDGDFDWSVTDALPRGPVEGKFAHEPRWIDLRSLQEDLGDAVADLAAPIRGLDKDTITGDHLRQRRRARWTLRGAVAVLSAAVLATTAAAVIATRQRAIAEDQRNTAVANQLVNESRSVQDSQPGLARQLLAAAYRLKSTPQVTGALAAGAAIPQELRVAADRFAFRADGQVLATAGRTLRLYDPATLALLAERPLDGKSVNAVVFGPAPGHLLAVADGADVLLWDVRDSGNPVAAGRMVTGGGEVVLGVAFAPDGKRITITSRGGELQNWDISDPSLPVPQGGLPLPLRLARYRAEYQPGGHVIAVAPAQLYNAEKVPDHVAVIASPNPTPLLLFDARDPGRVLPLRAATGKVYTFAYLPDGRLVTSGEGTVQLWKVASDGTPSAPVTMPVADPGVAVRNLATGPGGRVAGIAEDGAVYLWDAAGSAPVLTAQLRFTPANSKWLPAGQATPPLDLGFSSDGNRFGLLTPGGDAPDTLRIYNVRDTRQPGARAVVPGRAVVGPDGTRAATFEKGTIRLWDTTDPLAPRELATVTTTVKVIDGMAVAPDGRALAAYADQEVWAFAVDGAGGLRETARWHLVDGTGSCPLPGYESLPCGIDASAITFLDAGTVAVGDLTGQVSIFALNRPDGALATVPVTAGWPADLLPLAAGDKRLLVVVGRGGLNEVWDVTDPTRAVKRADLPGRDKTAGDAAADRDGRTIALVYRDGTATVWRVTADGTALHHVADRTDTGDLTAVALDPAGDRVAFLGRDRTISVFGIGDDSVTSQLLMPVGAAVDVNASLNFVGGALSLTTGSGATAVFPLDPAANARALCVGAGPPMTESQWERVAPGLPFRSPCT</sequence>